<dbReference type="AlphaFoldDB" id="A0A3S5K2I6"/>
<sequence>MVEVAQQNVKQATLDSSNSESQSRKLSVLAGTSKGLWVLESEQRIELEGFDITAIAPSNEGLWAIANHNSVWQRNLNGEWRKVASSENLRLHCLLPIDDTVLVGTSEAHLMRVVEGNMQIIDSFEQAEGRDEWYTPWGGLPDVRSLAVGTSGELYANIHVGGILRSRDQGKSWQPTLDIHADVHEVRTAADRPGLVLAATAQGLAMSQDGGDDWSFDRKKLHAIYARAINLCGDTILMSVSMGPSGSKAALYRRSLDEIGTFEKCEQGLPEWFSDNINTGCIATSGNIAGFATRDGQIFLSNDAGLTWEGIASGLGLINCLTLI</sequence>
<evidence type="ECO:0000313" key="1">
    <source>
        <dbReference type="EMBL" id="RUR86652.1"/>
    </source>
</evidence>
<evidence type="ECO:0000313" key="2">
    <source>
        <dbReference type="Proteomes" id="UP000268857"/>
    </source>
</evidence>
<organism evidence="1 2">
    <name type="scientific">Chlorogloeopsis fritschii PCC 6912</name>
    <dbReference type="NCBI Taxonomy" id="211165"/>
    <lineage>
        <taxon>Bacteria</taxon>
        <taxon>Bacillati</taxon>
        <taxon>Cyanobacteriota</taxon>
        <taxon>Cyanophyceae</taxon>
        <taxon>Nostocales</taxon>
        <taxon>Chlorogloeopsidaceae</taxon>
        <taxon>Chlorogloeopsis</taxon>
    </lineage>
</organism>
<dbReference type="Proteomes" id="UP000268857">
    <property type="component" value="Unassembled WGS sequence"/>
</dbReference>
<protein>
    <recommendedName>
        <fullName evidence="3">Photosynthesis system II assembly factor Ycf48/Hcf136-like domain-containing protein</fullName>
    </recommendedName>
</protein>
<proteinExistence type="predicted"/>
<gene>
    <name evidence="1" type="ORF">PCC6912_00950</name>
</gene>
<accession>A0A3S5K2I6</accession>
<keyword evidence="2" id="KW-1185">Reference proteome</keyword>
<comment type="caution">
    <text evidence="1">The sequence shown here is derived from an EMBL/GenBank/DDBJ whole genome shotgun (WGS) entry which is preliminary data.</text>
</comment>
<dbReference type="InterPro" id="IPR015943">
    <property type="entry name" value="WD40/YVTN_repeat-like_dom_sf"/>
</dbReference>
<evidence type="ECO:0008006" key="3">
    <source>
        <dbReference type="Google" id="ProtNLM"/>
    </source>
</evidence>
<dbReference type="RefSeq" id="WP_016874433.1">
    <property type="nucleotide sequence ID" value="NZ_AJLN01000116.1"/>
</dbReference>
<dbReference type="Gene3D" id="2.130.10.10">
    <property type="entry name" value="YVTN repeat-like/Quinoprotein amine dehydrogenase"/>
    <property type="match status" value="1"/>
</dbReference>
<reference evidence="1 2" key="1">
    <citation type="journal article" date="2019" name="Genome Biol. Evol.">
        <title>Day and night: Metabolic profiles and evolutionary relationships of six axenic non-marine cyanobacteria.</title>
        <authorList>
            <person name="Will S.E."/>
            <person name="Henke P."/>
            <person name="Boedeker C."/>
            <person name="Huang S."/>
            <person name="Brinkmann H."/>
            <person name="Rohde M."/>
            <person name="Jarek M."/>
            <person name="Friedl T."/>
            <person name="Seufert S."/>
            <person name="Schumacher M."/>
            <person name="Overmann J."/>
            <person name="Neumann-Schaal M."/>
            <person name="Petersen J."/>
        </authorList>
    </citation>
    <scope>NUCLEOTIDE SEQUENCE [LARGE SCALE GENOMIC DNA]</scope>
    <source>
        <strain evidence="1 2">PCC 6912</strain>
    </source>
</reference>
<dbReference type="SUPFAM" id="SSF110296">
    <property type="entry name" value="Oligoxyloglucan reducing end-specific cellobiohydrolase"/>
    <property type="match status" value="1"/>
</dbReference>
<name>A0A3S5K2I6_CHLFR</name>
<dbReference type="STRING" id="211165.GCA_000317285_05004"/>
<dbReference type="EMBL" id="RSCJ01000001">
    <property type="protein sequence ID" value="RUR86652.1"/>
    <property type="molecule type" value="Genomic_DNA"/>
</dbReference>
<dbReference type="OrthoDB" id="9757947at2"/>